<dbReference type="Pfam" id="PF12755">
    <property type="entry name" value="Vac14_Fab1_bd"/>
    <property type="match status" value="1"/>
</dbReference>
<dbReference type="EMBL" id="JARBDR010000917">
    <property type="protein sequence ID" value="KAJ8303509.1"/>
    <property type="molecule type" value="Genomic_DNA"/>
</dbReference>
<evidence type="ECO:0000313" key="10">
    <source>
        <dbReference type="EMBL" id="KAJ8303509.1"/>
    </source>
</evidence>
<dbReference type="InterPro" id="IPR026825">
    <property type="entry name" value="Vac14"/>
</dbReference>
<evidence type="ECO:0000256" key="5">
    <source>
        <dbReference type="ARBA" id="ARBA00023136"/>
    </source>
</evidence>
<name>A0ABQ9EFU9_TEGGR</name>
<dbReference type="PANTHER" id="PTHR16023">
    <property type="entry name" value="TAX1 BINDING PROTEIN-RELATED"/>
    <property type="match status" value="1"/>
</dbReference>
<keyword evidence="11" id="KW-1185">Reference proteome</keyword>
<comment type="subunit">
    <text evidence="7">Forms pentamers. Component of the PI(3,5)P2 regulatory complex/PAS complex, at least composed of PIKFYVE, FIG4 and VAC14. VAC14 nucleates the assembly of the complex and serves as a scaffold by pentamerizing into a star-shaped structure, which can bind a single copy each of PIKFYVE and FIG4 and coordinates their activities. Interacts with NOS1.</text>
</comment>
<evidence type="ECO:0000259" key="9">
    <source>
        <dbReference type="Pfam" id="PF11916"/>
    </source>
</evidence>
<evidence type="ECO:0000256" key="3">
    <source>
        <dbReference type="ARBA" id="ARBA00013840"/>
    </source>
</evidence>
<evidence type="ECO:0000256" key="4">
    <source>
        <dbReference type="ARBA" id="ARBA00022737"/>
    </source>
</evidence>
<dbReference type="InterPro" id="IPR011989">
    <property type="entry name" value="ARM-like"/>
</dbReference>
<dbReference type="InterPro" id="IPR016024">
    <property type="entry name" value="ARM-type_fold"/>
</dbReference>
<dbReference type="PANTHER" id="PTHR16023:SF0">
    <property type="entry name" value="PROTEIN VAC14 HOMOLOG"/>
    <property type="match status" value="1"/>
</dbReference>
<evidence type="ECO:0000256" key="6">
    <source>
        <dbReference type="ARBA" id="ARBA00045654"/>
    </source>
</evidence>
<evidence type="ECO:0000256" key="7">
    <source>
        <dbReference type="ARBA" id="ARBA00047092"/>
    </source>
</evidence>
<evidence type="ECO:0000256" key="1">
    <source>
        <dbReference type="ARBA" id="ARBA00004308"/>
    </source>
</evidence>
<dbReference type="InterPro" id="IPR021841">
    <property type="entry name" value="VAC14_Fig4p-bd"/>
</dbReference>
<keyword evidence="4" id="KW-0677">Repeat</keyword>
<feature type="region of interest" description="Disordered" evidence="8">
    <location>
        <begin position="408"/>
        <end position="431"/>
    </location>
</feature>
<comment type="similarity">
    <text evidence="2">Belongs to the VAC14 family.</text>
</comment>
<comment type="function">
    <text evidence="6">Scaffold protein component of the PI(3,5)P2 regulatory complex which regulates both the synthesis and turnover of phosphatidylinositol 3,5-bisphosphate (PtdIns(3,5)P2). Pentamerizes into a star-shaped structure and nucleates the assembly of the complex. The pentamer binds a single copy each of PIKFYVE and FIG4 and coordinates both PIKfyve kinase activity and FIG4 phosphatase activity, being required to maintain normal levels of phosphatidylinositol 3-phosphate (PtdIns(3)P) and phosphatidylinositol 5-phosphate (PtdIns(5)P). Plays a role in the biogenesis of endosome carrier vesicles (ECV) / multivesicular bodies (MVB) transport intermediates from early endosomes.</text>
</comment>
<keyword evidence="5" id="KW-0472">Membrane</keyword>
<dbReference type="Pfam" id="PF11916">
    <property type="entry name" value="Vac14_Fig4_bd"/>
    <property type="match status" value="1"/>
</dbReference>
<protein>
    <recommendedName>
        <fullName evidence="3">Protein VAC14 homolog</fullName>
    </recommendedName>
</protein>
<evidence type="ECO:0000256" key="8">
    <source>
        <dbReference type="SAM" id="MobiDB-lite"/>
    </source>
</evidence>
<evidence type="ECO:0000256" key="2">
    <source>
        <dbReference type="ARBA" id="ARBA00010225"/>
    </source>
</evidence>
<dbReference type="SUPFAM" id="SSF48371">
    <property type="entry name" value="ARM repeat"/>
    <property type="match status" value="1"/>
</dbReference>
<comment type="caution">
    <text evidence="10">The sequence shown here is derived from an EMBL/GenBank/DDBJ whole genome shotgun (WGS) entry which is preliminary data.</text>
</comment>
<sequence>MNDKEFAPLNATCVRNLNDKLYEKRKVGALEVERMVKEYVLTGQKAQIKKILKVLGDEFALSHNPNARKGGVIGLAATAIALGKESYNYVNELVHPVLASFHDSDSRVRYYACEALYNIVKVARGHVLPYFNEIFDGLSKLSADTDQNVKNGMELLDRLIKDIVTESSSFDLKAFIPLLRERVYTQNPFSRQFIVSWVAVLDAVPDINMLVLLPEILDGLFQILGDSNLEIRKMCQGVLDEFLNGIKKCKTGVKFEAMANILILHSQSHDELIQYTAITWLCEFIKQADRPMLQYASGIINAILPNLSIDFPPKKNVSEAAKSLNAALMDLVCESDDLPTPTLGSPDPDHITIEEGVQQSLRNSEREVFTFRHVGKFFPVLLATLSDQSEEVVLLDLEALAEISSNPAGHWSTNAEEVQKSPDDHSESDLVSGNQLKHGLNKYFTKFMISLVDLFKKNAQLLEERGSFIIRQLSQLLNAEDVFQTLSQILEDDDDMLFACSMIQTINTILLTSTELFELRNQLKELKTQESCSLFTCLYKSWCHSPVATVSLCYLTQNYSHACQLMQTFGDLEVTVDFLKEIDKLVQLIESPIFAYLRLQLLDVENNQDLIKSLYGLLMLLPQSEAFKNLRSRLDCVPHYQLATLHDK</sequence>
<dbReference type="Proteomes" id="UP001217089">
    <property type="component" value="Unassembled WGS sequence"/>
</dbReference>
<organism evidence="10 11">
    <name type="scientific">Tegillarca granosa</name>
    <name type="common">Malaysian cockle</name>
    <name type="synonym">Anadara granosa</name>
    <dbReference type="NCBI Taxonomy" id="220873"/>
    <lineage>
        <taxon>Eukaryota</taxon>
        <taxon>Metazoa</taxon>
        <taxon>Spiralia</taxon>
        <taxon>Lophotrochozoa</taxon>
        <taxon>Mollusca</taxon>
        <taxon>Bivalvia</taxon>
        <taxon>Autobranchia</taxon>
        <taxon>Pteriomorphia</taxon>
        <taxon>Arcoida</taxon>
        <taxon>Arcoidea</taxon>
        <taxon>Arcidae</taxon>
        <taxon>Tegillarca</taxon>
    </lineage>
</organism>
<accession>A0ABQ9EFU9</accession>
<reference evidence="10 11" key="1">
    <citation type="submission" date="2022-12" db="EMBL/GenBank/DDBJ databases">
        <title>Chromosome-level genome of Tegillarca granosa.</title>
        <authorList>
            <person name="Kim J."/>
        </authorList>
    </citation>
    <scope>NUCLEOTIDE SEQUENCE [LARGE SCALE GENOMIC DNA]</scope>
    <source>
        <strain evidence="10">Teg-2019</strain>
        <tissue evidence="10">Adductor muscle</tissue>
    </source>
</reference>
<proteinExistence type="inferred from homology"/>
<feature type="domain" description="Vacuolar protein 14 C-terminal Fig4-binding" evidence="9">
    <location>
        <begin position="460"/>
        <end position="637"/>
    </location>
</feature>
<comment type="subcellular location">
    <subcellularLocation>
        <location evidence="1">Endomembrane system</location>
    </subcellularLocation>
</comment>
<dbReference type="Gene3D" id="1.25.10.10">
    <property type="entry name" value="Leucine-rich Repeat Variant"/>
    <property type="match status" value="1"/>
</dbReference>
<feature type="compositionally biased region" description="Basic and acidic residues" evidence="8">
    <location>
        <begin position="417"/>
        <end position="428"/>
    </location>
</feature>
<gene>
    <name evidence="10" type="ORF">KUTeg_019905</name>
</gene>
<evidence type="ECO:0000313" key="11">
    <source>
        <dbReference type="Proteomes" id="UP001217089"/>
    </source>
</evidence>